<keyword evidence="3" id="KW-1185">Reference proteome</keyword>
<name>A0A014M6I7_9GAMM</name>
<dbReference type="EMBL" id="JFHN01000009">
    <property type="protein sequence ID" value="EXU77411.1"/>
    <property type="molecule type" value="Genomic_DNA"/>
</dbReference>
<evidence type="ECO:0000313" key="3">
    <source>
        <dbReference type="Proteomes" id="UP000019918"/>
    </source>
</evidence>
<keyword evidence="1" id="KW-0812">Transmembrane</keyword>
<gene>
    <name evidence="2" type="ORF">BG55_22975</name>
</gene>
<dbReference type="STRING" id="69222.BG55_22975"/>
<sequence length="144" mass="16499">MRTTGFIFFIFITLWYLWAGKDFFNKKDWLLFFLKFIGVLILTVIFGFMLKFLMSVWSGLSLSTAKELTSKFGASLSVVLGMKFLVVMLCEIFSRIMGFHQKYNQENYNGLSSLANKFSSPLLILAKCVVSCGSMLIFYGIWLA</sequence>
<keyword evidence="1" id="KW-1133">Transmembrane helix</keyword>
<dbReference type="RefSeq" id="WP_034932796.1">
    <property type="nucleotide sequence ID" value="NZ_JFHN01000009.1"/>
</dbReference>
<feature type="transmembrane region" description="Helical" evidence="1">
    <location>
        <begin position="118"/>
        <end position="142"/>
    </location>
</feature>
<evidence type="ECO:0000313" key="2">
    <source>
        <dbReference type="EMBL" id="EXU77411.1"/>
    </source>
</evidence>
<reference evidence="2 3" key="1">
    <citation type="submission" date="2014-02" db="EMBL/GenBank/DDBJ databases">
        <title>Draft genome of Erwinia mallotivora strain BT-MARDI, a papaya dieback pathogen.</title>
        <authorList>
            <person name="Redzuan R."/>
            <person name="Abu Bakar N."/>
            <person name="Badrun R."/>
            <person name="Mohd Raih M.F."/>
            <person name="Rozano L."/>
            <person name="Mat Amin N."/>
        </authorList>
    </citation>
    <scope>NUCLEOTIDE SEQUENCE [LARGE SCALE GENOMIC DNA]</scope>
    <source>
        <strain evidence="2 3">BT-MARDI</strain>
    </source>
</reference>
<dbReference type="PATRIC" id="fig|69222.5.peg.16"/>
<comment type="caution">
    <text evidence="2">The sequence shown here is derived from an EMBL/GenBank/DDBJ whole genome shotgun (WGS) entry which is preliminary data.</text>
</comment>
<dbReference type="Proteomes" id="UP000019918">
    <property type="component" value="Unassembled WGS sequence"/>
</dbReference>
<evidence type="ECO:0000256" key="1">
    <source>
        <dbReference type="SAM" id="Phobius"/>
    </source>
</evidence>
<proteinExistence type="predicted"/>
<dbReference type="OrthoDB" id="6631114at2"/>
<keyword evidence="1" id="KW-0472">Membrane</keyword>
<accession>A0A014M6I7</accession>
<feature type="transmembrane region" description="Helical" evidence="1">
    <location>
        <begin position="74"/>
        <end position="98"/>
    </location>
</feature>
<feature type="transmembrane region" description="Helical" evidence="1">
    <location>
        <begin position="29"/>
        <end position="53"/>
    </location>
</feature>
<protein>
    <submittedName>
        <fullName evidence="2">Membrane protein</fullName>
    </submittedName>
</protein>
<organism evidence="2 3">
    <name type="scientific">Erwinia mallotivora</name>
    <dbReference type="NCBI Taxonomy" id="69222"/>
    <lineage>
        <taxon>Bacteria</taxon>
        <taxon>Pseudomonadati</taxon>
        <taxon>Pseudomonadota</taxon>
        <taxon>Gammaproteobacteria</taxon>
        <taxon>Enterobacterales</taxon>
        <taxon>Erwiniaceae</taxon>
        <taxon>Erwinia</taxon>
    </lineage>
</organism>
<dbReference type="AlphaFoldDB" id="A0A014M6I7"/>